<feature type="compositionally biased region" description="Polar residues" evidence="1">
    <location>
        <begin position="93"/>
        <end position="106"/>
    </location>
</feature>
<dbReference type="InterPro" id="IPR036388">
    <property type="entry name" value="WH-like_DNA-bd_sf"/>
</dbReference>
<protein>
    <submittedName>
        <fullName evidence="3">DNA-binding protein</fullName>
    </submittedName>
</protein>
<evidence type="ECO:0000259" key="2">
    <source>
        <dbReference type="Pfam" id="PF12728"/>
    </source>
</evidence>
<dbReference type="OrthoDB" id="7996910at2"/>
<keyword evidence="3" id="KW-0238">DNA-binding</keyword>
<name>A0A4Z0NN49_9HYPH</name>
<gene>
    <name evidence="3" type="ORF">EU555_18135</name>
</gene>
<evidence type="ECO:0000256" key="1">
    <source>
        <dbReference type="SAM" id="MobiDB-lite"/>
    </source>
</evidence>
<dbReference type="SUPFAM" id="SSF46955">
    <property type="entry name" value="Putative DNA-binding domain"/>
    <property type="match status" value="1"/>
</dbReference>
<evidence type="ECO:0000313" key="3">
    <source>
        <dbReference type="EMBL" id="TGD98066.1"/>
    </source>
</evidence>
<proteinExistence type="predicted"/>
<dbReference type="GO" id="GO:0003677">
    <property type="term" value="F:DNA binding"/>
    <property type="evidence" value="ECO:0007669"/>
    <property type="project" value="UniProtKB-KW"/>
</dbReference>
<dbReference type="Proteomes" id="UP000297535">
    <property type="component" value="Unassembled WGS sequence"/>
</dbReference>
<accession>A0A4Z0NN49</accession>
<reference evidence="3 4" key="1">
    <citation type="submission" date="2019-04" db="EMBL/GenBank/DDBJ databases">
        <authorList>
            <person name="Feng G."/>
            <person name="Zhu H."/>
        </authorList>
    </citation>
    <scope>NUCLEOTIDE SEQUENCE [LARGE SCALE GENOMIC DNA]</scope>
    <source>
        <strain evidence="3 4">6HR-1</strain>
    </source>
</reference>
<dbReference type="Pfam" id="PF12728">
    <property type="entry name" value="HTH_17"/>
    <property type="match status" value="1"/>
</dbReference>
<sequence length="124" mass="13463">MGSRSRCGGRGRGDVERTQIPGACEILGVSARTIQRLASSGQLPSAVKVGRVWTFDIQVLRTWLVEQEVKPCQRIERSKPRRAATGGARSYGPASSSEGKSTVSASRQAIRALREIARQQSTPR</sequence>
<feature type="domain" description="Helix-turn-helix" evidence="2">
    <location>
        <begin position="23"/>
        <end position="64"/>
    </location>
</feature>
<dbReference type="InterPro" id="IPR041657">
    <property type="entry name" value="HTH_17"/>
</dbReference>
<comment type="caution">
    <text evidence="3">The sequence shown here is derived from an EMBL/GenBank/DDBJ whole genome shotgun (WGS) entry which is preliminary data.</text>
</comment>
<dbReference type="Gene3D" id="1.10.10.10">
    <property type="entry name" value="Winged helix-like DNA-binding domain superfamily/Winged helix DNA-binding domain"/>
    <property type="match status" value="1"/>
</dbReference>
<organism evidence="3 4">
    <name type="scientific">Methylobacterium nonmethylotrophicum</name>
    <dbReference type="NCBI Taxonomy" id="1141884"/>
    <lineage>
        <taxon>Bacteria</taxon>
        <taxon>Pseudomonadati</taxon>
        <taxon>Pseudomonadota</taxon>
        <taxon>Alphaproteobacteria</taxon>
        <taxon>Hyphomicrobiales</taxon>
        <taxon>Methylobacteriaceae</taxon>
        <taxon>Methylobacterium</taxon>
    </lineage>
</organism>
<evidence type="ECO:0000313" key="4">
    <source>
        <dbReference type="Proteomes" id="UP000297535"/>
    </source>
</evidence>
<dbReference type="AlphaFoldDB" id="A0A4Z0NN49"/>
<dbReference type="EMBL" id="SRLB01000012">
    <property type="protein sequence ID" value="TGD98066.1"/>
    <property type="molecule type" value="Genomic_DNA"/>
</dbReference>
<dbReference type="InterPro" id="IPR009061">
    <property type="entry name" value="DNA-bd_dom_put_sf"/>
</dbReference>
<feature type="region of interest" description="Disordered" evidence="1">
    <location>
        <begin position="74"/>
        <end position="106"/>
    </location>
</feature>
<keyword evidence="4" id="KW-1185">Reference proteome</keyword>